<dbReference type="Pfam" id="PF13720">
    <property type="entry name" value="Acetyltransf_11"/>
    <property type="match status" value="1"/>
</dbReference>
<keyword evidence="4" id="KW-0443">Lipid metabolism</keyword>
<dbReference type="InterPro" id="IPR037157">
    <property type="entry name" value="Acetyltransf_C_sf"/>
</dbReference>
<accession>A0A1X7GAG2</accession>
<dbReference type="CDD" id="cd03351">
    <property type="entry name" value="LbH_UDP-GlcNAc_AT"/>
    <property type="match status" value="1"/>
</dbReference>
<sequence>MIHPTAIIHHTAIIGENVEIGPFSIIEEKVKIGSGCKIGSSVCIGSHTVLGRSNHIFQGVVVGSAPLDKTYKDEKTYVIVGDNNVVREYSTISKGTLKGDGITRVGNNNFIMTCVHIGHDVVMGSHIVIASSAQIGGHVEIEDNVTIGGLTGIHQFCKIGRLSMIGAVSKVSQDIVPYSLVDGSRASICGVNMVGLKRSGLSNDEIKIIKEINSILFRRKLLLTQSIDIINKMPQSEFKQHTLDFLHKSKRGIARMKRLA</sequence>
<dbReference type="NCBIfam" id="TIGR01852">
    <property type="entry name" value="lipid_A_lpxA"/>
    <property type="match status" value="1"/>
</dbReference>
<organism evidence="7 8">
    <name type="scientific">Paenibacillus uliginis N3/975</name>
    <dbReference type="NCBI Taxonomy" id="1313296"/>
    <lineage>
        <taxon>Bacteria</taxon>
        <taxon>Bacillati</taxon>
        <taxon>Bacillota</taxon>
        <taxon>Bacilli</taxon>
        <taxon>Bacillales</taxon>
        <taxon>Paenibacillaceae</taxon>
        <taxon>Paenibacillus</taxon>
    </lineage>
</organism>
<dbReference type="InterPro" id="IPR010137">
    <property type="entry name" value="Lipid_A_LpxA"/>
</dbReference>
<dbReference type="EMBL" id="LT840184">
    <property type="protein sequence ID" value="SMF66690.1"/>
    <property type="molecule type" value="Genomic_DNA"/>
</dbReference>
<evidence type="ECO:0000256" key="5">
    <source>
        <dbReference type="ARBA" id="ARBA00023315"/>
    </source>
</evidence>
<keyword evidence="2" id="KW-0441">Lipid A biosynthesis</keyword>
<dbReference type="PANTHER" id="PTHR43480">
    <property type="entry name" value="ACYL-[ACYL-CARRIER-PROTEIN]--UDP-N-ACETYLGLUCOSAMINE O-ACYLTRANSFERASE"/>
    <property type="match status" value="1"/>
</dbReference>
<gene>
    <name evidence="7" type="ORF">SAMN05661091_0284</name>
</gene>
<dbReference type="SUPFAM" id="SSF51161">
    <property type="entry name" value="Trimeric LpxA-like enzymes"/>
    <property type="match status" value="1"/>
</dbReference>
<dbReference type="PANTHER" id="PTHR43480:SF1">
    <property type="entry name" value="ACYL-[ACYL-CARRIER-PROTEIN]--UDP-N-ACETYLGLUCOSAMINE O-ACYLTRANSFERASE, MITOCHONDRIAL-RELATED"/>
    <property type="match status" value="1"/>
</dbReference>
<dbReference type="AlphaFoldDB" id="A0A1X7GAG2"/>
<dbReference type="GO" id="GO:0008780">
    <property type="term" value="F:acyl-[acyl-carrier-protein]-UDP-N-acetylglucosamine O-acyltransferase activity"/>
    <property type="evidence" value="ECO:0007669"/>
    <property type="project" value="InterPro"/>
</dbReference>
<evidence type="ECO:0000256" key="2">
    <source>
        <dbReference type="ARBA" id="ARBA00022556"/>
    </source>
</evidence>
<evidence type="ECO:0000256" key="4">
    <source>
        <dbReference type="ARBA" id="ARBA00023098"/>
    </source>
</evidence>
<evidence type="ECO:0000259" key="6">
    <source>
        <dbReference type="Pfam" id="PF13720"/>
    </source>
</evidence>
<keyword evidence="1" id="KW-0444">Lipid biosynthesis</keyword>
<evidence type="ECO:0000313" key="7">
    <source>
        <dbReference type="EMBL" id="SMF66690.1"/>
    </source>
</evidence>
<protein>
    <submittedName>
        <fullName evidence="7">Acyl-[acyl-carrier-protein]--UDP-N-acetylglucosamine O-acyltransferase</fullName>
    </submittedName>
</protein>
<dbReference type="InterPro" id="IPR029098">
    <property type="entry name" value="Acetyltransf_C"/>
</dbReference>
<reference evidence="7 8" key="1">
    <citation type="submission" date="2017-04" db="EMBL/GenBank/DDBJ databases">
        <authorList>
            <person name="Afonso C.L."/>
            <person name="Miller P.J."/>
            <person name="Scott M.A."/>
            <person name="Spackman E."/>
            <person name="Goraichik I."/>
            <person name="Dimitrov K.M."/>
            <person name="Suarez D.L."/>
            <person name="Swayne D.E."/>
        </authorList>
    </citation>
    <scope>NUCLEOTIDE SEQUENCE [LARGE SCALE GENOMIC DNA]</scope>
    <source>
        <strain evidence="7 8">N3/975</strain>
    </source>
</reference>
<dbReference type="PIRSF" id="PIRSF000456">
    <property type="entry name" value="UDP-GlcNAc_acltr"/>
    <property type="match status" value="1"/>
</dbReference>
<dbReference type="Proteomes" id="UP000192940">
    <property type="component" value="Chromosome I"/>
</dbReference>
<keyword evidence="8" id="KW-1185">Reference proteome</keyword>
<dbReference type="Gene3D" id="1.20.1180.10">
    <property type="entry name" value="Udp N-acetylglucosamine O-acyltransferase, C-terminal domain"/>
    <property type="match status" value="1"/>
</dbReference>
<evidence type="ECO:0000313" key="8">
    <source>
        <dbReference type="Proteomes" id="UP000192940"/>
    </source>
</evidence>
<dbReference type="GO" id="GO:0009245">
    <property type="term" value="P:lipid A biosynthetic process"/>
    <property type="evidence" value="ECO:0007669"/>
    <property type="project" value="UniProtKB-KW"/>
</dbReference>
<evidence type="ECO:0000256" key="1">
    <source>
        <dbReference type="ARBA" id="ARBA00022516"/>
    </source>
</evidence>
<dbReference type="Gene3D" id="2.160.10.10">
    <property type="entry name" value="Hexapeptide repeat proteins"/>
    <property type="match status" value="1"/>
</dbReference>
<keyword evidence="5 7" id="KW-0012">Acyltransferase</keyword>
<evidence type="ECO:0000256" key="3">
    <source>
        <dbReference type="ARBA" id="ARBA00022679"/>
    </source>
</evidence>
<dbReference type="GO" id="GO:0016020">
    <property type="term" value="C:membrane"/>
    <property type="evidence" value="ECO:0007669"/>
    <property type="project" value="GOC"/>
</dbReference>
<keyword evidence="3 7" id="KW-0808">Transferase</keyword>
<dbReference type="RefSeq" id="WP_208917440.1">
    <property type="nucleotide sequence ID" value="NZ_LT840184.1"/>
</dbReference>
<dbReference type="InterPro" id="IPR011004">
    <property type="entry name" value="Trimer_LpxA-like_sf"/>
</dbReference>
<proteinExistence type="predicted"/>
<dbReference type="STRING" id="1313296.SAMN05661091_0284"/>
<feature type="domain" description="UDP N-acetylglucosamine O-acyltransferase C-terminal" evidence="6">
    <location>
        <begin position="174"/>
        <end position="253"/>
    </location>
</feature>
<dbReference type="NCBIfam" id="NF003657">
    <property type="entry name" value="PRK05289.1"/>
    <property type="match status" value="1"/>
</dbReference>
<name>A0A1X7GAG2_9BACL</name>